<comment type="caution">
    <text evidence="2">The sequence shown here is derived from an EMBL/GenBank/DDBJ whole genome shotgun (WGS) entry which is preliminary data.</text>
</comment>
<name>A0A9N9CSB3_9GLOM</name>
<feature type="chain" id="PRO_5040155545" evidence="1">
    <location>
        <begin position="19"/>
        <end position="231"/>
    </location>
</feature>
<dbReference type="OrthoDB" id="432528at2759"/>
<proteinExistence type="predicted"/>
<dbReference type="AlphaFoldDB" id="A0A9N9CSB3"/>
<sequence length="231" mass="25032">MLSLLVILLTYYLNVVNSLTTAQRYGRYAHASALVGSKLYFMCGLAFGNLSRDFFYLDLSEPFKDVLPSFFDIPSNLPVIDAWLTASTGGSDNSTIIIFGGLLYYAINGTADNSELVFTFSAPNGPWKAPFINGTPPITTPQAGIKSVIDKHGKMYLFGGDSGQGKITNSNLYILDTINLVWSNGGNANTSFRRTHATGVLLNSGEILYIGGYADNFTLVDINVVSKIPIN</sequence>
<feature type="signal peptide" evidence="1">
    <location>
        <begin position="1"/>
        <end position="18"/>
    </location>
</feature>
<gene>
    <name evidence="2" type="ORF">AMORRO_LOCUS8223</name>
</gene>
<evidence type="ECO:0000256" key="1">
    <source>
        <dbReference type="SAM" id="SignalP"/>
    </source>
</evidence>
<evidence type="ECO:0000313" key="2">
    <source>
        <dbReference type="EMBL" id="CAG8611085.1"/>
    </source>
</evidence>
<keyword evidence="3" id="KW-1185">Reference proteome</keyword>
<reference evidence="2" key="1">
    <citation type="submission" date="2021-06" db="EMBL/GenBank/DDBJ databases">
        <authorList>
            <person name="Kallberg Y."/>
            <person name="Tangrot J."/>
            <person name="Rosling A."/>
        </authorList>
    </citation>
    <scope>NUCLEOTIDE SEQUENCE</scope>
    <source>
        <strain evidence="2">CL551</strain>
    </source>
</reference>
<organism evidence="2 3">
    <name type="scientific">Acaulospora morrowiae</name>
    <dbReference type="NCBI Taxonomy" id="94023"/>
    <lineage>
        <taxon>Eukaryota</taxon>
        <taxon>Fungi</taxon>
        <taxon>Fungi incertae sedis</taxon>
        <taxon>Mucoromycota</taxon>
        <taxon>Glomeromycotina</taxon>
        <taxon>Glomeromycetes</taxon>
        <taxon>Diversisporales</taxon>
        <taxon>Acaulosporaceae</taxon>
        <taxon>Acaulospora</taxon>
    </lineage>
</organism>
<dbReference type="EMBL" id="CAJVPV010006832">
    <property type="protein sequence ID" value="CAG8611085.1"/>
    <property type="molecule type" value="Genomic_DNA"/>
</dbReference>
<dbReference type="Gene3D" id="2.120.10.80">
    <property type="entry name" value="Kelch-type beta propeller"/>
    <property type="match status" value="1"/>
</dbReference>
<keyword evidence="1" id="KW-0732">Signal</keyword>
<protein>
    <submittedName>
        <fullName evidence="2">15105_t:CDS:1</fullName>
    </submittedName>
</protein>
<dbReference type="Proteomes" id="UP000789342">
    <property type="component" value="Unassembled WGS sequence"/>
</dbReference>
<dbReference type="SUPFAM" id="SSF117281">
    <property type="entry name" value="Kelch motif"/>
    <property type="match status" value="1"/>
</dbReference>
<dbReference type="Pfam" id="PF24681">
    <property type="entry name" value="Kelch_KLHDC2_KLHL20_DRC7"/>
    <property type="match status" value="1"/>
</dbReference>
<dbReference type="InterPro" id="IPR015915">
    <property type="entry name" value="Kelch-typ_b-propeller"/>
</dbReference>
<evidence type="ECO:0000313" key="3">
    <source>
        <dbReference type="Proteomes" id="UP000789342"/>
    </source>
</evidence>
<accession>A0A9N9CSB3</accession>